<evidence type="ECO:0000256" key="2">
    <source>
        <dbReference type="ARBA" id="ARBA00022448"/>
    </source>
</evidence>
<dbReference type="InterPro" id="IPR024671">
    <property type="entry name" value="Atg22-like"/>
</dbReference>
<proteinExistence type="predicted"/>
<dbReference type="PANTHER" id="PTHR23519:SF1">
    <property type="entry name" value="AUTOPHAGY-RELATED PROTEIN 22"/>
    <property type="match status" value="1"/>
</dbReference>
<feature type="transmembrane region" description="Helical" evidence="7">
    <location>
        <begin position="202"/>
        <end position="222"/>
    </location>
</feature>
<dbReference type="InterPro" id="IPR036259">
    <property type="entry name" value="MFS_trans_sf"/>
</dbReference>
<protein>
    <recommendedName>
        <fullName evidence="10">MFS transporter</fullName>
    </recommendedName>
</protein>
<feature type="transmembrane region" description="Helical" evidence="7">
    <location>
        <begin position="40"/>
        <end position="58"/>
    </location>
</feature>
<feature type="transmembrane region" description="Helical" evidence="7">
    <location>
        <begin position="100"/>
        <end position="118"/>
    </location>
</feature>
<keyword evidence="5 7" id="KW-0472">Membrane</keyword>
<sequence length="443" mass="48817">MSTENRTPHTADAPPPRGRTENAPKREIFGWAMYDIANQAYTTIVISFVYSAFFVAYIVPEDSAWRDAYWSIAIIGSTLMAMVLSPIVGQWIDQGKSKKVLLGWSTAICASFTCLLYFVGPGDIWWGIAIILITNTAWMLGEAIMSAFLPELATRKSMGFVSGLGWGLGYIGGFISMVMVSVVIISADPGTDTERYIAQHQWAMIAISIYFVLVAIPTFLLVKHRPRIAPKQVRRPWYESLNFVRQRLDQPMLFKFFWAFLFYMAGVQAVIKFIGIYTTGELGLTQQDLVAVFLATQFSALFGAIAFGVVERFIGARKVLFSVIGIWLLAIGGMYGIHDLAAWLGWSLRDVFLIIALLAGTGIGSIQASSRSLVGLLASPERDGSAFGLWGVFNRMAMLLAAMFGVVADLFSRQDALLLVIGFFVIGGILLARVKDLSKASRD</sequence>
<reference evidence="8 9" key="1">
    <citation type="journal article" date="2011" name="Front. Microbiol.">
        <title>Genomic signatures of strain selection and enhancement in Bacillus atrophaeus var. globigii, a historical biowarfare simulant.</title>
        <authorList>
            <person name="Gibbons H.S."/>
            <person name="Broomall S.M."/>
            <person name="McNew L.A."/>
            <person name="Daligault H."/>
            <person name="Chapman C."/>
            <person name="Bruce D."/>
            <person name="Karavis M."/>
            <person name="Krepps M."/>
            <person name="McGregor P.A."/>
            <person name="Hong C."/>
            <person name="Park K.H."/>
            <person name="Akmal A."/>
            <person name="Feldman A."/>
            <person name="Lin J.S."/>
            <person name="Chang W.E."/>
            <person name="Higgs B.W."/>
            <person name="Demirev P."/>
            <person name="Lindquist J."/>
            <person name="Liem A."/>
            <person name="Fochler E."/>
            <person name="Read T.D."/>
            <person name="Tapia R."/>
            <person name="Johnson S."/>
            <person name="Bishop-Lilly K.A."/>
            <person name="Detter C."/>
            <person name="Han C."/>
            <person name="Sozhamannan S."/>
            <person name="Rosenzweig C.N."/>
            <person name="Skowronski E.W."/>
        </authorList>
    </citation>
    <scope>NUCLEOTIDE SEQUENCE [LARGE SCALE GENOMIC DNA]</scope>
    <source>
        <strain evidence="8 9">GYP-17</strain>
    </source>
</reference>
<keyword evidence="2" id="KW-0813">Transport</keyword>
<dbReference type="SUPFAM" id="SSF103473">
    <property type="entry name" value="MFS general substrate transporter"/>
    <property type="match status" value="1"/>
</dbReference>
<feature type="transmembrane region" description="Helical" evidence="7">
    <location>
        <begin position="124"/>
        <end position="149"/>
    </location>
</feature>
<evidence type="ECO:0000313" key="9">
    <source>
        <dbReference type="Proteomes" id="UP000288405"/>
    </source>
</evidence>
<dbReference type="EMBL" id="PIPM01000014">
    <property type="protein sequence ID" value="RUO29062.1"/>
    <property type="molecule type" value="Genomic_DNA"/>
</dbReference>
<name>A0A432WCM5_9GAMM</name>
<accession>A0A432WCM5</accession>
<feature type="transmembrane region" description="Helical" evidence="7">
    <location>
        <begin position="70"/>
        <end position="88"/>
    </location>
</feature>
<gene>
    <name evidence="8" type="ORF">CWE11_10325</name>
</gene>
<dbReference type="OrthoDB" id="9768783at2"/>
<feature type="region of interest" description="Disordered" evidence="6">
    <location>
        <begin position="1"/>
        <end position="22"/>
    </location>
</feature>
<keyword evidence="4 7" id="KW-1133">Transmembrane helix</keyword>
<dbReference type="Gene3D" id="1.20.1250.20">
    <property type="entry name" value="MFS general substrate transporter like domains"/>
    <property type="match status" value="2"/>
</dbReference>
<feature type="transmembrane region" description="Helical" evidence="7">
    <location>
        <begin position="256"/>
        <end position="277"/>
    </location>
</feature>
<keyword evidence="9" id="KW-1185">Reference proteome</keyword>
<evidence type="ECO:0000256" key="6">
    <source>
        <dbReference type="SAM" id="MobiDB-lite"/>
    </source>
</evidence>
<dbReference type="InterPro" id="IPR050495">
    <property type="entry name" value="ATG22/LtaA_families"/>
</dbReference>
<organism evidence="8 9">
    <name type="scientific">Aliidiomarina sanyensis</name>
    <dbReference type="NCBI Taxonomy" id="1249555"/>
    <lineage>
        <taxon>Bacteria</taxon>
        <taxon>Pseudomonadati</taxon>
        <taxon>Pseudomonadota</taxon>
        <taxon>Gammaproteobacteria</taxon>
        <taxon>Alteromonadales</taxon>
        <taxon>Idiomarinaceae</taxon>
        <taxon>Aliidiomarina</taxon>
    </lineage>
</organism>
<evidence type="ECO:0000256" key="5">
    <source>
        <dbReference type="ARBA" id="ARBA00023136"/>
    </source>
</evidence>
<dbReference type="Pfam" id="PF11700">
    <property type="entry name" value="ATG22"/>
    <property type="match status" value="1"/>
</dbReference>
<feature type="transmembrane region" description="Helical" evidence="7">
    <location>
        <begin position="161"/>
        <end position="187"/>
    </location>
</feature>
<dbReference type="PANTHER" id="PTHR23519">
    <property type="entry name" value="AUTOPHAGY-RELATED PROTEIN 22"/>
    <property type="match status" value="1"/>
</dbReference>
<feature type="transmembrane region" description="Helical" evidence="7">
    <location>
        <begin position="319"/>
        <end position="337"/>
    </location>
</feature>
<feature type="transmembrane region" description="Helical" evidence="7">
    <location>
        <begin position="343"/>
        <end position="366"/>
    </location>
</feature>
<feature type="transmembrane region" description="Helical" evidence="7">
    <location>
        <begin position="289"/>
        <end position="310"/>
    </location>
</feature>
<evidence type="ECO:0000313" key="8">
    <source>
        <dbReference type="EMBL" id="RUO29062.1"/>
    </source>
</evidence>
<feature type="transmembrane region" description="Helical" evidence="7">
    <location>
        <begin position="416"/>
        <end position="434"/>
    </location>
</feature>
<feature type="transmembrane region" description="Helical" evidence="7">
    <location>
        <begin position="387"/>
        <end position="410"/>
    </location>
</feature>
<dbReference type="GO" id="GO:0012505">
    <property type="term" value="C:endomembrane system"/>
    <property type="evidence" value="ECO:0007669"/>
    <property type="project" value="UniProtKB-SubCell"/>
</dbReference>
<evidence type="ECO:0000256" key="1">
    <source>
        <dbReference type="ARBA" id="ARBA00004127"/>
    </source>
</evidence>
<evidence type="ECO:0008006" key="10">
    <source>
        <dbReference type="Google" id="ProtNLM"/>
    </source>
</evidence>
<evidence type="ECO:0000256" key="4">
    <source>
        <dbReference type="ARBA" id="ARBA00022989"/>
    </source>
</evidence>
<dbReference type="AlphaFoldDB" id="A0A432WCM5"/>
<comment type="caution">
    <text evidence="8">The sequence shown here is derived from an EMBL/GenBank/DDBJ whole genome shotgun (WGS) entry which is preliminary data.</text>
</comment>
<keyword evidence="3 7" id="KW-0812">Transmembrane</keyword>
<dbReference type="RefSeq" id="WP_126777544.1">
    <property type="nucleotide sequence ID" value="NZ_PIPM01000014.1"/>
</dbReference>
<comment type="subcellular location">
    <subcellularLocation>
        <location evidence="1">Endomembrane system</location>
        <topology evidence="1">Multi-pass membrane protein</topology>
    </subcellularLocation>
</comment>
<dbReference type="Proteomes" id="UP000288405">
    <property type="component" value="Unassembled WGS sequence"/>
</dbReference>
<evidence type="ECO:0000256" key="3">
    <source>
        <dbReference type="ARBA" id="ARBA00022692"/>
    </source>
</evidence>
<evidence type="ECO:0000256" key="7">
    <source>
        <dbReference type="SAM" id="Phobius"/>
    </source>
</evidence>